<protein>
    <submittedName>
        <fullName evidence="1">Sulfotransferase family protein</fullName>
    </submittedName>
</protein>
<dbReference type="SUPFAM" id="SSF52540">
    <property type="entry name" value="P-loop containing nucleoside triphosphate hydrolases"/>
    <property type="match status" value="1"/>
</dbReference>
<dbReference type="PANTHER" id="PTHR36978:SF4">
    <property type="entry name" value="P-LOOP CONTAINING NUCLEOSIDE TRIPHOSPHATE HYDROLASE PROTEIN"/>
    <property type="match status" value="1"/>
</dbReference>
<organism evidence="1 2">
    <name type="scientific">Mesorhizobium tamadayense</name>
    <dbReference type="NCBI Taxonomy" id="425306"/>
    <lineage>
        <taxon>Bacteria</taxon>
        <taxon>Pseudomonadati</taxon>
        <taxon>Pseudomonadota</taxon>
        <taxon>Alphaproteobacteria</taxon>
        <taxon>Hyphomicrobiales</taxon>
        <taxon>Phyllobacteriaceae</taxon>
        <taxon>Mesorhizobium</taxon>
    </lineage>
</organism>
<reference evidence="1 2" key="1">
    <citation type="submission" date="2018-11" db="EMBL/GenBank/DDBJ databases">
        <title>the genome of Mesorhizobium tamadayense DSM 28320.</title>
        <authorList>
            <person name="Gao J."/>
        </authorList>
    </citation>
    <scope>NUCLEOTIDE SEQUENCE [LARGE SCALE GENOMIC DNA]</scope>
    <source>
        <strain evidence="1 2">DSM 28320</strain>
    </source>
</reference>
<dbReference type="PANTHER" id="PTHR36978">
    <property type="entry name" value="P-LOOP CONTAINING NUCLEOTIDE TRIPHOSPHATE HYDROLASE"/>
    <property type="match status" value="1"/>
</dbReference>
<dbReference type="InterPro" id="IPR040632">
    <property type="entry name" value="Sulfotransfer_4"/>
</dbReference>
<dbReference type="Proteomes" id="UP000273786">
    <property type="component" value="Unassembled WGS sequence"/>
</dbReference>
<sequence length="200" mass="22544">MTIRVIGTGFGRTGTDSMREALTMLGFGPCHHMSEVMAHDEQKRLWRALARGAAPDWNRLFAGYKSCVDWPSAHYWRELIEAYRHARVILTWRSPESWWESFAKTILPAIADSQDQESLGISLVSKQVFGGRPHDREHAIAVYEANVEAVLNTVPAERLLVHKLGDGWEPLCAHLGVPVPAEPYPNRNTAKEFRTALSLN</sequence>
<proteinExistence type="predicted"/>
<comment type="caution">
    <text evidence="1">The sequence shown here is derived from an EMBL/GenBank/DDBJ whole genome shotgun (WGS) entry which is preliminary data.</text>
</comment>
<keyword evidence="2" id="KW-1185">Reference proteome</keyword>
<name>A0A3P3EM11_9HYPH</name>
<evidence type="ECO:0000313" key="2">
    <source>
        <dbReference type="Proteomes" id="UP000273786"/>
    </source>
</evidence>
<dbReference type="RefSeq" id="WP_125007133.1">
    <property type="nucleotide sequence ID" value="NZ_RQXT01000105.1"/>
</dbReference>
<dbReference type="InterPro" id="IPR027417">
    <property type="entry name" value="P-loop_NTPase"/>
</dbReference>
<dbReference type="GO" id="GO:0016740">
    <property type="term" value="F:transferase activity"/>
    <property type="evidence" value="ECO:0007669"/>
    <property type="project" value="UniProtKB-KW"/>
</dbReference>
<keyword evidence="1" id="KW-0808">Transferase</keyword>
<dbReference type="Pfam" id="PF17784">
    <property type="entry name" value="Sulfotransfer_4"/>
    <property type="match status" value="1"/>
</dbReference>
<accession>A0A3P3EM11</accession>
<gene>
    <name evidence="1" type="ORF">EH240_36200</name>
</gene>
<dbReference type="AlphaFoldDB" id="A0A3P3EM11"/>
<dbReference type="OrthoDB" id="9806624at2"/>
<dbReference type="EMBL" id="RQXT01000105">
    <property type="protein sequence ID" value="RRH87439.1"/>
    <property type="molecule type" value="Genomic_DNA"/>
</dbReference>
<evidence type="ECO:0000313" key="1">
    <source>
        <dbReference type="EMBL" id="RRH87439.1"/>
    </source>
</evidence>
<dbReference type="Gene3D" id="3.40.50.300">
    <property type="entry name" value="P-loop containing nucleotide triphosphate hydrolases"/>
    <property type="match status" value="1"/>
</dbReference>